<evidence type="ECO:0000256" key="1">
    <source>
        <dbReference type="SAM" id="Phobius"/>
    </source>
</evidence>
<accession>A0A4R6QCE6</accession>
<reference evidence="2 3" key="1">
    <citation type="submission" date="2019-03" db="EMBL/GenBank/DDBJ databases">
        <title>Genomic Encyclopedia of Archaeal and Bacterial Type Strains, Phase II (KMG-II): from individual species to whole genera.</title>
        <authorList>
            <person name="Goeker M."/>
        </authorList>
    </citation>
    <scope>NUCLEOTIDE SEQUENCE [LARGE SCALE GENOMIC DNA]</scope>
    <source>
        <strain evidence="2 3">DSM 25687</strain>
    </source>
</reference>
<sequence length="230" mass="26796">MKLSQEQIERLYKFTRQHYVEYYDLQTELVDHLANAIEEQWQQNPKLSFEEALQIEFKKFGVFGFMDVVEQRQSVLNKKYNKLVLSELKTFFSVPKIIGTVAAIGIVFYFIKSITLGALVVQSLFFILVVLYFLGIAILMQRNKKRNKQNGKKWLLKEIMFGYSSSAGLINLPIQFALHLKGENYHDGLLLLFSFLLILLGLTEYIMLVLIPSKAEDFLKETYPEYKIAN</sequence>
<evidence type="ECO:0000313" key="3">
    <source>
        <dbReference type="Proteomes" id="UP000295260"/>
    </source>
</evidence>
<keyword evidence="3" id="KW-1185">Reference proteome</keyword>
<organism evidence="2 3">
    <name type="scientific">Flavobacterium dankookense</name>
    <dbReference type="NCBI Taxonomy" id="706186"/>
    <lineage>
        <taxon>Bacteria</taxon>
        <taxon>Pseudomonadati</taxon>
        <taxon>Bacteroidota</taxon>
        <taxon>Flavobacteriia</taxon>
        <taxon>Flavobacteriales</taxon>
        <taxon>Flavobacteriaceae</taxon>
        <taxon>Flavobacterium</taxon>
    </lineage>
</organism>
<keyword evidence="1" id="KW-0812">Transmembrane</keyword>
<dbReference type="OrthoDB" id="662673at2"/>
<dbReference type="RefSeq" id="WP_133532307.1">
    <property type="nucleotide sequence ID" value="NZ_SNXR01000012.1"/>
</dbReference>
<proteinExistence type="predicted"/>
<evidence type="ECO:0000313" key="2">
    <source>
        <dbReference type="EMBL" id="TDP60005.1"/>
    </source>
</evidence>
<dbReference type="EMBL" id="SNXR01000012">
    <property type="protein sequence ID" value="TDP60005.1"/>
    <property type="molecule type" value="Genomic_DNA"/>
</dbReference>
<keyword evidence="1" id="KW-1133">Transmembrane helix</keyword>
<dbReference type="AlphaFoldDB" id="A0A4R6QCE6"/>
<name>A0A4R6QCE6_9FLAO</name>
<feature type="transmembrane region" description="Helical" evidence="1">
    <location>
        <begin position="117"/>
        <end position="139"/>
    </location>
</feature>
<feature type="transmembrane region" description="Helical" evidence="1">
    <location>
        <begin position="160"/>
        <end position="178"/>
    </location>
</feature>
<protein>
    <submittedName>
        <fullName evidence="2">Uncharacterized protein</fullName>
    </submittedName>
</protein>
<dbReference type="Proteomes" id="UP000295260">
    <property type="component" value="Unassembled WGS sequence"/>
</dbReference>
<comment type="caution">
    <text evidence="2">The sequence shown here is derived from an EMBL/GenBank/DDBJ whole genome shotgun (WGS) entry which is preliminary data.</text>
</comment>
<keyword evidence="1" id="KW-0472">Membrane</keyword>
<feature type="transmembrane region" description="Helical" evidence="1">
    <location>
        <begin position="88"/>
        <end position="111"/>
    </location>
</feature>
<gene>
    <name evidence="2" type="ORF">BC748_0976</name>
</gene>
<feature type="transmembrane region" description="Helical" evidence="1">
    <location>
        <begin position="190"/>
        <end position="211"/>
    </location>
</feature>